<feature type="compositionally biased region" description="Basic and acidic residues" evidence="1">
    <location>
        <begin position="105"/>
        <end position="118"/>
    </location>
</feature>
<proteinExistence type="predicted"/>
<evidence type="ECO:0000313" key="4">
    <source>
        <dbReference type="Proteomes" id="UP000076154"/>
    </source>
</evidence>
<dbReference type="FunCoup" id="A0A369JBJ7">
    <property type="interactions" value="182"/>
</dbReference>
<name>A0A369JBJ7_HYPMA</name>
<sequence length="624" mass="67472">MSNNVRGPTSALTEFLRASGITPTTVARRAATRAQQQAAAGPSGTQVDDAVGAEPSETRSAPSGRRTRTRSATAAGYNSDDLDADDDAAQEEEEKPAVKKRKLTKAAEAKLKAKEKAKTKGKAKGKKGADEDEDDSEEEEEDAYNALSKMWSGTGASPAKPPVGNFEDCAKCEKQFTVTKYTMAANPGPGFLCHQCAKASGSDPFKKPAVPKRRKAPADKRSVVNFEERRFPTLVSMCIQLITKHIDDVEALGDIGTMNVDAISKALSKNRGLTPQNATLFYNITNTALTLYDATNLPSPALTTLAHLNPNLTTLRLDFCGHLDDPAMNILSTGLPALTSLELLGPFLVRTAAWKDFFTSHPALTAFRITQSPRFDIECMRVLVDSCGQGLEALRLREVGKLDDAFCAEVARIAGMQGEDKKLVEIDLADPSLSCSEDAIIEMLEATGASLRMLNLSKHDLLSDVFLEQGLGAYTRVLEHLTLSHLPLLTDAGVGAFFGSWANQPLTSLDLARNAELGNEALLGILGHSGKRLEVLNINGWKDVDEKALRWVGKMAPELRRVDVGWCREVDDFLLRDWMVGDGKGIPGCAKLREIKVWGCNKVTAKCPKKSGVSIFGVESHSVS</sequence>
<feature type="region of interest" description="Disordered" evidence="1">
    <location>
        <begin position="16"/>
        <end position="145"/>
    </location>
</feature>
<keyword evidence="4" id="KW-1185">Reference proteome</keyword>
<dbReference type="OrthoDB" id="421226at2759"/>
<dbReference type="SUPFAM" id="SSF52047">
    <property type="entry name" value="RNI-like"/>
    <property type="match status" value="1"/>
</dbReference>
<gene>
    <name evidence="3" type="primary">rhp7</name>
    <name evidence="3" type="ORF">Hypma_013539</name>
</gene>
<organism evidence="3 4">
    <name type="scientific">Hypsizygus marmoreus</name>
    <name type="common">White beech mushroom</name>
    <name type="synonym">Agaricus marmoreus</name>
    <dbReference type="NCBI Taxonomy" id="39966"/>
    <lineage>
        <taxon>Eukaryota</taxon>
        <taxon>Fungi</taxon>
        <taxon>Dikarya</taxon>
        <taxon>Basidiomycota</taxon>
        <taxon>Agaricomycotina</taxon>
        <taxon>Agaricomycetes</taxon>
        <taxon>Agaricomycetidae</taxon>
        <taxon>Agaricales</taxon>
        <taxon>Tricholomatineae</taxon>
        <taxon>Lyophyllaceae</taxon>
        <taxon>Hypsizygus</taxon>
    </lineage>
</organism>
<feature type="domain" description="DNA repair protein rhp7 treble clef" evidence="2">
    <location>
        <begin position="163"/>
        <end position="201"/>
    </location>
</feature>
<protein>
    <submittedName>
        <fullName evidence="3">DNA repair protein rhp7</fullName>
    </submittedName>
</protein>
<dbReference type="GO" id="GO:0019005">
    <property type="term" value="C:SCF ubiquitin ligase complex"/>
    <property type="evidence" value="ECO:0007669"/>
    <property type="project" value="TreeGrafter"/>
</dbReference>
<dbReference type="PANTHER" id="PTHR13318">
    <property type="entry name" value="PARTNER OF PAIRED, ISOFORM B-RELATED"/>
    <property type="match status" value="1"/>
</dbReference>
<feature type="compositionally biased region" description="Acidic residues" evidence="1">
    <location>
        <begin position="80"/>
        <end position="94"/>
    </location>
</feature>
<evidence type="ECO:0000259" key="2">
    <source>
        <dbReference type="Pfam" id="PF23550"/>
    </source>
</evidence>
<accession>A0A369JBJ7</accession>
<feature type="compositionally biased region" description="Acidic residues" evidence="1">
    <location>
        <begin position="130"/>
        <end position="143"/>
    </location>
</feature>
<dbReference type="InParanoid" id="A0A369JBJ7"/>
<feature type="compositionally biased region" description="Low complexity" evidence="1">
    <location>
        <begin position="58"/>
        <end position="76"/>
    </location>
</feature>
<dbReference type="InterPro" id="IPR032675">
    <property type="entry name" value="LRR_dom_sf"/>
</dbReference>
<evidence type="ECO:0000256" key="1">
    <source>
        <dbReference type="SAM" id="MobiDB-lite"/>
    </source>
</evidence>
<dbReference type="Proteomes" id="UP000076154">
    <property type="component" value="Unassembled WGS sequence"/>
</dbReference>
<feature type="compositionally biased region" description="Low complexity" evidence="1">
    <location>
        <begin position="24"/>
        <end position="40"/>
    </location>
</feature>
<comment type="caution">
    <text evidence="3">The sequence shown here is derived from an EMBL/GenBank/DDBJ whole genome shotgun (WGS) entry which is preliminary data.</text>
</comment>
<evidence type="ECO:0000313" key="3">
    <source>
        <dbReference type="EMBL" id="RDB19248.1"/>
    </source>
</evidence>
<dbReference type="GO" id="GO:0031146">
    <property type="term" value="P:SCF-dependent proteasomal ubiquitin-dependent protein catabolic process"/>
    <property type="evidence" value="ECO:0007669"/>
    <property type="project" value="TreeGrafter"/>
</dbReference>
<reference evidence="3" key="1">
    <citation type="submission" date="2018-04" db="EMBL/GenBank/DDBJ databases">
        <title>Whole genome sequencing of Hypsizygus marmoreus.</title>
        <authorList>
            <person name="Choi I.-G."/>
            <person name="Min B."/>
            <person name="Kim J.-G."/>
            <person name="Kim S."/>
            <person name="Oh Y.-L."/>
            <person name="Kong W.-S."/>
            <person name="Park H."/>
            <person name="Jeong J."/>
            <person name="Song E.-S."/>
        </authorList>
    </citation>
    <scope>NUCLEOTIDE SEQUENCE [LARGE SCALE GENOMIC DNA]</scope>
    <source>
        <strain evidence="3">51987-8</strain>
    </source>
</reference>
<dbReference type="EMBL" id="LUEZ02000080">
    <property type="protein sequence ID" value="RDB19248.1"/>
    <property type="molecule type" value="Genomic_DNA"/>
</dbReference>
<dbReference type="SMART" id="SM00367">
    <property type="entry name" value="LRR_CC"/>
    <property type="match status" value="4"/>
</dbReference>
<dbReference type="InterPro" id="IPR006553">
    <property type="entry name" value="Leu-rich_rpt_Cys-con_subtyp"/>
</dbReference>
<dbReference type="Gene3D" id="3.80.10.10">
    <property type="entry name" value="Ribonuclease Inhibitor"/>
    <property type="match status" value="2"/>
</dbReference>
<dbReference type="Pfam" id="PF23550">
    <property type="entry name" value="zf_Tbcl_Rhp7"/>
    <property type="match status" value="1"/>
</dbReference>
<dbReference type="STRING" id="39966.A0A369JBJ7"/>
<dbReference type="InterPro" id="IPR056451">
    <property type="entry name" value="Znf_Tbcl_Rhp7"/>
</dbReference>
<dbReference type="AlphaFoldDB" id="A0A369JBJ7"/>